<gene>
    <name evidence="7" type="ORF">WJX81_008598</name>
</gene>
<dbReference type="InterPro" id="IPR015943">
    <property type="entry name" value="WD40/YVTN_repeat-like_dom_sf"/>
</dbReference>
<keyword evidence="5" id="KW-0539">Nucleus</keyword>
<keyword evidence="2 6" id="KW-0853">WD repeat</keyword>
<evidence type="ECO:0000256" key="3">
    <source>
        <dbReference type="ARBA" id="ARBA00022694"/>
    </source>
</evidence>
<evidence type="ECO:0000256" key="6">
    <source>
        <dbReference type="PROSITE-ProRule" id="PRU00221"/>
    </source>
</evidence>
<comment type="caution">
    <text evidence="7">The sequence shown here is derived from an EMBL/GenBank/DDBJ whole genome shotgun (WGS) entry which is preliminary data.</text>
</comment>
<keyword evidence="8" id="KW-1185">Reference proteome</keyword>
<reference evidence="7 8" key="1">
    <citation type="journal article" date="2024" name="Nat. Commun.">
        <title>Phylogenomics reveals the evolutionary origins of lichenization in chlorophyte algae.</title>
        <authorList>
            <person name="Puginier C."/>
            <person name="Libourel C."/>
            <person name="Otte J."/>
            <person name="Skaloud P."/>
            <person name="Haon M."/>
            <person name="Grisel S."/>
            <person name="Petersen M."/>
            <person name="Berrin J.G."/>
            <person name="Delaux P.M."/>
            <person name="Dal Grande F."/>
            <person name="Keller J."/>
        </authorList>
    </citation>
    <scope>NUCLEOTIDE SEQUENCE [LARGE SCALE GENOMIC DNA]</scope>
    <source>
        <strain evidence="7 8">SAG 245.80</strain>
    </source>
</reference>
<dbReference type="GO" id="GO:0006400">
    <property type="term" value="P:tRNA modification"/>
    <property type="evidence" value="ECO:0007669"/>
    <property type="project" value="TreeGrafter"/>
</dbReference>
<dbReference type="SUPFAM" id="SSF101908">
    <property type="entry name" value="Putative isomerase YbhE"/>
    <property type="match status" value="1"/>
</dbReference>
<dbReference type="GO" id="GO:0005829">
    <property type="term" value="C:cytosol"/>
    <property type="evidence" value="ECO:0007669"/>
    <property type="project" value="TreeGrafter"/>
</dbReference>
<evidence type="ECO:0000256" key="5">
    <source>
        <dbReference type="ARBA" id="ARBA00023242"/>
    </source>
</evidence>
<dbReference type="GO" id="GO:0005634">
    <property type="term" value="C:nucleus"/>
    <property type="evidence" value="ECO:0007669"/>
    <property type="project" value="UniProtKB-SubCell"/>
</dbReference>
<dbReference type="PROSITE" id="PS50294">
    <property type="entry name" value="WD_REPEATS_REGION"/>
    <property type="match status" value="2"/>
</dbReference>
<keyword evidence="4" id="KW-0677">Repeat</keyword>
<feature type="repeat" description="WD" evidence="6">
    <location>
        <begin position="141"/>
        <end position="184"/>
    </location>
</feature>
<dbReference type="Gene3D" id="2.130.10.10">
    <property type="entry name" value="YVTN repeat-like/Quinoprotein amine dehydrogenase"/>
    <property type="match status" value="3"/>
</dbReference>
<keyword evidence="3" id="KW-0819">tRNA processing</keyword>
<evidence type="ECO:0000313" key="7">
    <source>
        <dbReference type="EMBL" id="KAK9822393.1"/>
    </source>
</evidence>
<dbReference type="PROSITE" id="PS50082">
    <property type="entry name" value="WD_REPEATS_2"/>
    <property type="match status" value="2"/>
</dbReference>
<proteinExistence type="predicted"/>
<dbReference type="PANTHER" id="PTHR16288:SF0">
    <property type="entry name" value="TRNA (GUANINE-N(7)-)-METHYLTRANSFERASE NON-CATALYTIC SUBUNIT WDR4"/>
    <property type="match status" value="1"/>
</dbReference>
<dbReference type="PANTHER" id="PTHR16288">
    <property type="entry name" value="WD40 REPEAT PROTEIN 4"/>
    <property type="match status" value="1"/>
</dbReference>
<dbReference type="GO" id="GO:0043527">
    <property type="term" value="C:tRNA methyltransferase complex"/>
    <property type="evidence" value="ECO:0007669"/>
    <property type="project" value="TreeGrafter"/>
</dbReference>
<dbReference type="PROSITE" id="PS00678">
    <property type="entry name" value="WD_REPEATS_1"/>
    <property type="match status" value="1"/>
</dbReference>
<dbReference type="InterPro" id="IPR019775">
    <property type="entry name" value="WD40_repeat_CS"/>
</dbReference>
<dbReference type="Pfam" id="PF00400">
    <property type="entry name" value="WD40"/>
    <property type="match status" value="3"/>
</dbReference>
<dbReference type="AlphaFoldDB" id="A0AAW1QLW6"/>
<dbReference type="EMBL" id="JALJOU010000088">
    <property type="protein sequence ID" value="KAK9822393.1"/>
    <property type="molecule type" value="Genomic_DNA"/>
</dbReference>
<accession>A0AAW1QLW6</accession>
<evidence type="ECO:0000313" key="8">
    <source>
        <dbReference type="Proteomes" id="UP001445335"/>
    </source>
</evidence>
<evidence type="ECO:0000256" key="2">
    <source>
        <dbReference type="ARBA" id="ARBA00022574"/>
    </source>
</evidence>
<dbReference type="InterPro" id="IPR028884">
    <property type="entry name" value="Trm82"/>
</dbReference>
<dbReference type="SMART" id="SM00320">
    <property type="entry name" value="WD40"/>
    <property type="match status" value="3"/>
</dbReference>
<dbReference type="GO" id="GO:0036265">
    <property type="term" value="P:RNA (guanine-N7)-methylation"/>
    <property type="evidence" value="ECO:0007669"/>
    <property type="project" value="InterPro"/>
</dbReference>
<evidence type="ECO:0000256" key="4">
    <source>
        <dbReference type="ARBA" id="ARBA00022737"/>
    </source>
</evidence>
<evidence type="ECO:0000256" key="1">
    <source>
        <dbReference type="ARBA" id="ARBA00004123"/>
    </source>
</evidence>
<protein>
    <recommendedName>
        <fullName evidence="9">tRNA (guanine-N(7)-)-methyltransferase non-catalytic subunit</fullName>
    </recommendedName>
</protein>
<evidence type="ECO:0008006" key="9">
    <source>
        <dbReference type="Google" id="ProtNLM"/>
    </source>
</evidence>
<sequence length="393" mass="40083">MEAHNPAGHAVAVALGCCIQVFDCRSQHSSEAPMEHAAAVRDLTFDPAGRMLLSGGDDKCARAWDAATGSLLHTWEAPKKISAVAFSGDSRVALFADNTITALVVAPGGRRLASADRDGKVRVSVLPRTPLLGVPEIQSFCLGHTAFASCVAFADCPAGLRMLSGSGDGTVRLWDPESGSLLATLAASALPAVPAADGAGAAAADQAAEDAAVDEELLEKAAVAAPSGHLWLYPREELPPAVLCIAVAPDGRTAAIAVEGQPELLVLDVDGAAGTLTLTQELELPGLTRPTAAAFDRDGRLWVVGGVAAEGARAGVLQLRVAVRGSHGGFFAEGAGGLAAAAQAAVEAAYTGGSEEGAVAHTGAAPLQLNSQLKKRVFSEELTAVRKRTRAEQ</sequence>
<name>A0AAW1QLW6_9CHLO</name>
<organism evidence="7 8">
    <name type="scientific">Elliptochloris bilobata</name>
    <dbReference type="NCBI Taxonomy" id="381761"/>
    <lineage>
        <taxon>Eukaryota</taxon>
        <taxon>Viridiplantae</taxon>
        <taxon>Chlorophyta</taxon>
        <taxon>core chlorophytes</taxon>
        <taxon>Trebouxiophyceae</taxon>
        <taxon>Trebouxiophyceae incertae sedis</taxon>
        <taxon>Elliptochloris clade</taxon>
        <taxon>Elliptochloris</taxon>
    </lineage>
</organism>
<comment type="subcellular location">
    <subcellularLocation>
        <location evidence="1">Nucleus</location>
    </subcellularLocation>
</comment>
<dbReference type="InterPro" id="IPR001680">
    <property type="entry name" value="WD40_rpt"/>
</dbReference>
<feature type="repeat" description="WD" evidence="6">
    <location>
        <begin position="33"/>
        <end position="74"/>
    </location>
</feature>
<dbReference type="Proteomes" id="UP001445335">
    <property type="component" value="Unassembled WGS sequence"/>
</dbReference>